<dbReference type="PROSITE" id="PS51194">
    <property type="entry name" value="HELICASE_CTER"/>
    <property type="match status" value="1"/>
</dbReference>
<keyword evidence="7" id="KW-0234">DNA repair</keyword>
<dbReference type="SMART" id="SM00982">
    <property type="entry name" value="TRCF"/>
    <property type="match status" value="1"/>
</dbReference>
<dbReference type="GO" id="GO:0005524">
    <property type="term" value="F:ATP binding"/>
    <property type="evidence" value="ECO:0007669"/>
    <property type="project" value="UniProtKB-KW"/>
</dbReference>
<evidence type="ECO:0000256" key="1">
    <source>
        <dbReference type="ARBA" id="ARBA00022741"/>
    </source>
</evidence>
<dbReference type="Pfam" id="PF03461">
    <property type="entry name" value="TRCF"/>
    <property type="match status" value="1"/>
</dbReference>
<dbReference type="PANTHER" id="PTHR47964:SF1">
    <property type="entry name" value="ATP-DEPENDENT DNA HELICASE HOMOLOG RECG, CHLOROPLASTIC"/>
    <property type="match status" value="1"/>
</dbReference>
<feature type="domain" description="Helicase C-terminal" evidence="9">
    <location>
        <begin position="260"/>
        <end position="414"/>
    </location>
</feature>
<dbReference type="GO" id="GO:0016787">
    <property type="term" value="F:hydrolase activity"/>
    <property type="evidence" value="ECO:0007669"/>
    <property type="project" value="UniProtKB-KW"/>
</dbReference>
<dbReference type="Pfam" id="PF00271">
    <property type="entry name" value="Helicase_C"/>
    <property type="match status" value="1"/>
</dbReference>
<dbReference type="SUPFAM" id="SSF52540">
    <property type="entry name" value="P-loop containing nucleoside triphosphate hydrolases"/>
    <property type="match status" value="2"/>
</dbReference>
<gene>
    <name evidence="10" type="ORF">METZ01_LOCUS150037</name>
</gene>
<dbReference type="SMART" id="SM00490">
    <property type="entry name" value="HELICc"/>
    <property type="match status" value="1"/>
</dbReference>
<name>A0A382A8B6_9ZZZZ</name>
<feature type="domain" description="Helicase ATP-binding" evidence="8">
    <location>
        <begin position="80"/>
        <end position="239"/>
    </location>
</feature>
<evidence type="ECO:0000259" key="9">
    <source>
        <dbReference type="PROSITE" id="PS51194"/>
    </source>
</evidence>
<dbReference type="SMART" id="SM00487">
    <property type="entry name" value="DEXDc"/>
    <property type="match status" value="1"/>
</dbReference>
<evidence type="ECO:0000259" key="8">
    <source>
        <dbReference type="PROSITE" id="PS51192"/>
    </source>
</evidence>
<evidence type="ECO:0000313" key="10">
    <source>
        <dbReference type="EMBL" id="SVA97183.1"/>
    </source>
</evidence>
<evidence type="ECO:0000256" key="7">
    <source>
        <dbReference type="ARBA" id="ARBA00023204"/>
    </source>
</evidence>
<sequence length="607" mass="69127">DGSDVLLDKLGGSNWEKKKTKIKNKIKLLAKDLIEIAAKRNLSKADIFESPDEFYNEFCSRFPYEETEDQTNSIEDVIQDLKSGKPMDRLICGDVGFGKTEVALRAAFLVAMKGKQVAILTPTTLLARQHFQTFLDRFSNLPIRVNELSRLSSDKKRVIEEITNGVSDITIGTHSLLSKKINFKDLGLLIVDEEQHFGVNHKEHLKRIKSDIHVLTLTATPIPRTLQLAMTGVRDLSIIATPPVDRRSIGTFIFENDTLVIKEALMRERYRGGQSFYIVPRISDIKSVTDLLDYHLPDLNYVVAHGQMPSKQLEERTNDFYKGEYDILVSTSIIESGLDIPNANTLIIHKSNLFGLSQLYQIRGRVGRSNVKAYSLITYEKENLLGSNALKRLEALQSLDSLGAGFNLASYDMDIRGSGNLLGEEQSGHIKEIGLELYQEMLQETVLEMKDNPQKEIKDKWSPKISLNLSTFIPETYIEDINIRMDFYRRLSVITENYEVEKIGIELVDRFGNLPNEVKALLEIILIKIICKSINIEKIESGKDGHLIKFKDNFFKNTDALIDYVSYSDSKVKFKPNDRIFFKNPNNLNIIESLNKNLEDLVELNRL</sequence>
<dbReference type="InterPro" id="IPR014001">
    <property type="entry name" value="Helicase_ATP-bd"/>
</dbReference>
<protein>
    <recommendedName>
        <fullName evidence="11">Helicase ATP-binding domain-containing protein</fullName>
    </recommendedName>
</protein>
<dbReference type="Gene3D" id="3.90.1150.50">
    <property type="entry name" value="Transcription-repair-coupling factor, D7 domain"/>
    <property type="match status" value="1"/>
</dbReference>
<dbReference type="InterPro" id="IPR001650">
    <property type="entry name" value="Helicase_C-like"/>
</dbReference>
<organism evidence="10">
    <name type="scientific">marine metagenome</name>
    <dbReference type="NCBI Taxonomy" id="408172"/>
    <lineage>
        <taxon>unclassified sequences</taxon>
        <taxon>metagenomes</taxon>
        <taxon>ecological metagenomes</taxon>
    </lineage>
</organism>
<dbReference type="AlphaFoldDB" id="A0A382A8B6"/>
<dbReference type="InterPro" id="IPR037235">
    <property type="entry name" value="TRCF-like_C_D7"/>
</dbReference>
<evidence type="ECO:0000256" key="3">
    <source>
        <dbReference type="ARBA" id="ARBA00022801"/>
    </source>
</evidence>
<reference evidence="10" key="1">
    <citation type="submission" date="2018-05" db="EMBL/GenBank/DDBJ databases">
        <authorList>
            <person name="Lanie J.A."/>
            <person name="Ng W.-L."/>
            <person name="Kazmierczak K.M."/>
            <person name="Andrzejewski T.M."/>
            <person name="Davidsen T.M."/>
            <person name="Wayne K.J."/>
            <person name="Tettelin H."/>
            <person name="Glass J.I."/>
            <person name="Rusch D."/>
            <person name="Podicherti R."/>
            <person name="Tsui H.-C.T."/>
            <person name="Winkler M.E."/>
        </authorList>
    </citation>
    <scope>NUCLEOTIDE SEQUENCE</scope>
</reference>
<keyword evidence="5" id="KW-0067">ATP-binding</keyword>
<dbReference type="Gene3D" id="3.40.50.300">
    <property type="entry name" value="P-loop containing nucleotide triphosphate hydrolases"/>
    <property type="match status" value="2"/>
</dbReference>
<keyword evidence="4" id="KW-0347">Helicase</keyword>
<dbReference type="InterPro" id="IPR027417">
    <property type="entry name" value="P-loop_NTPase"/>
</dbReference>
<evidence type="ECO:0000256" key="6">
    <source>
        <dbReference type="ARBA" id="ARBA00023125"/>
    </source>
</evidence>
<dbReference type="GO" id="GO:0003677">
    <property type="term" value="F:DNA binding"/>
    <property type="evidence" value="ECO:0007669"/>
    <property type="project" value="UniProtKB-KW"/>
</dbReference>
<keyword evidence="3" id="KW-0378">Hydrolase</keyword>
<dbReference type="EMBL" id="UINC01024131">
    <property type="protein sequence ID" value="SVA97183.1"/>
    <property type="molecule type" value="Genomic_DNA"/>
</dbReference>
<dbReference type="GO" id="GO:0003678">
    <property type="term" value="F:DNA helicase activity"/>
    <property type="evidence" value="ECO:0007669"/>
    <property type="project" value="TreeGrafter"/>
</dbReference>
<dbReference type="CDD" id="cd17991">
    <property type="entry name" value="DEXHc_TRCF"/>
    <property type="match status" value="1"/>
</dbReference>
<evidence type="ECO:0008006" key="11">
    <source>
        <dbReference type="Google" id="ProtNLM"/>
    </source>
</evidence>
<feature type="non-terminal residue" evidence="10">
    <location>
        <position position="1"/>
    </location>
</feature>
<proteinExistence type="predicted"/>
<accession>A0A382A8B6</accession>
<evidence type="ECO:0000256" key="5">
    <source>
        <dbReference type="ARBA" id="ARBA00022840"/>
    </source>
</evidence>
<evidence type="ECO:0000256" key="2">
    <source>
        <dbReference type="ARBA" id="ARBA00022763"/>
    </source>
</evidence>
<dbReference type="PANTHER" id="PTHR47964">
    <property type="entry name" value="ATP-DEPENDENT DNA HELICASE HOMOLOG RECG, CHLOROPLASTIC"/>
    <property type="match status" value="1"/>
</dbReference>
<keyword evidence="6" id="KW-0238">DNA-binding</keyword>
<dbReference type="InterPro" id="IPR011545">
    <property type="entry name" value="DEAD/DEAH_box_helicase_dom"/>
</dbReference>
<dbReference type="PROSITE" id="PS51192">
    <property type="entry name" value="HELICASE_ATP_BIND_1"/>
    <property type="match status" value="1"/>
</dbReference>
<keyword evidence="1" id="KW-0547">Nucleotide-binding</keyword>
<keyword evidence="2" id="KW-0227">DNA damage</keyword>
<dbReference type="SUPFAM" id="SSF143517">
    <property type="entry name" value="TRCF domain-like"/>
    <property type="match status" value="1"/>
</dbReference>
<dbReference type="Pfam" id="PF00270">
    <property type="entry name" value="DEAD"/>
    <property type="match status" value="1"/>
</dbReference>
<dbReference type="InterPro" id="IPR047112">
    <property type="entry name" value="RecG/Mfd"/>
</dbReference>
<evidence type="ECO:0000256" key="4">
    <source>
        <dbReference type="ARBA" id="ARBA00022806"/>
    </source>
</evidence>
<dbReference type="GO" id="GO:0006281">
    <property type="term" value="P:DNA repair"/>
    <property type="evidence" value="ECO:0007669"/>
    <property type="project" value="UniProtKB-KW"/>
</dbReference>
<dbReference type="InterPro" id="IPR005118">
    <property type="entry name" value="TRCF_C"/>
</dbReference>